<dbReference type="EMBL" id="CM017644">
    <property type="protein sequence ID" value="TYJ17523.1"/>
    <property type="molecule type" value="Genomic_DNA"/>
</dbReference>
<name>A0A5D2XUH8_GOSMU</name>
<dbReference type="Proteomes" id="UP000323597">
    <property type="component" value="Chromosome A09"/>
</dbReference>
<evidence type="ECO:0000313" key="1">
    <source>
        <dbReference type="EMBL" id="TYJ17523.1"/>
    </source>
</evidence>
<gene>
    <name evidence="1" type="ORF">E1A91_A09G057900v1</name>
</gene>
<protein>
    <submittedName>
        <fullName evidence="1">Uncharacterized protein</fullName>
    </submittedName>
</protein>
<evidence type="ECO:0000313" key="2">
    <source>
        <dbReference type="Proteomes" id="UP000323597"/>
    </source>
</evidence>
<proteinExistence type="predicted"/>
<reference evidence="1 2" key="1">
    <citation type="submission" date="2019-07" db="EMBL/GenBank/DDBJ databases">
        <title>WGS assembly of Gossypium mustelinum.</title>
        <authorList>
            <person name="Chen Z.J."/>
            <person name="Sreedasyam A."/>
            <person name="Ando A."/>
            <person name="Song Q."/>
            <person name="De L."/>
            <person name="Hulse-Kemp A."/>
            <person name="Ding M."/>
            <person name="Ye W."/>
            <person name="Kirkbride R."/>
            <person name="Jenkins J."/>
            <person name="Plott C."/>
            <person name="Lovell J."/>
            <person name="Lin Y.-M."/>
            <person name="Vaughn R."/>
            <person name="Liu B."/>
            <person name="Li W."/>
            <person name="Simpson S."/>
            <person name="Scheffler B."/>
            <person name="Saski C."/>
            <person name="Grover C."/>
            <person name="Hu G."/>
            <person name="Conover J."/>
            <person name="Carlson J."/>
            <person name="Shu S."/>
            <person name="Boston L."/>
            <person name="Williams M."/>
            <person name="Peterson D."/>
            <person name="Mcgee K."/>
            <person name="Jones D."/>
            <person name="Wendel J."/>
            <person name="Stelly D."/>
            <person name="Grimwood J."/>
            <person name="Schmutz J."/>
        </authorList>
    </citation>
    <scope>NUCLEOTIDE SEQUENCE [LARGE SCALE GENOMIC DNA]</scope>
    <source>
        <strain evidence="1">1408120.09</strain>
    </source>
</reference>
<organism evidence="1 2">
    <name type="scientific">Gossypium mustelinum</name>
    <name type="common">Cotton</name>
    <name type="synonym">Gossypium caicoense</name>
    <dbReference type="NCBI Taxonomy" id="34275"/>
    <lineage>
        <taxon>Eukaryota</taxon>
        <taxon>Viridiplantae</taxon>
        <taxon>Streptophyta</taxon>
        <taxon>Embryophyta</taxon>
        <taxon>Tracheophyta</taxon>
        <taxon>Spermatophyta</taxon>
        <taxon>Magnoliopsida</taxon>
        <taxon>eudicotyledons</taxon>
        <taxon>Gunneridae</taxon>
        <taxon>Pentapetalae</taxon>
        <taxon>rosids</taxon>
        <taxon>malvids</taxon>
        <taxon>Malvales</taxon>
        <taxon>Malvaceae</taxon>
        <taxon>Malvoideae</taxon>
        <taxon>Gossypium</taxon>
    </lineage>
</organism>
<keyword evidence="2" id="KW-1185">Reference proteome</keyword>
<accession>A0A5D2XUH8</accession>
<dbReference type="AlphaFoldDB" id="A0A5D2XUH8"/>
<sequence>MLPEPGEISAPKPFSTSISTKKGEEIHGLFTRYGFCAGVWRRRRGCWRVRRLGLLVVRCEGWGARGELSGA</sequence>